<dbReference type="AlphaFoldDB" id="A0A0A2SR30"/>
<feature type="region of interest" description="Disordered" evidence="8">
    <location>
        <begin position="104"/>
        <end position="135"/>
    </location>
</feature>
<dbReference type="GO" id="GO:0042834">
    <property type="term" value="F:peptidoglycan binding"/>
    <property type="evidence" value="ECO:0007669"/>
    <property type="project" value="InterPro"/>
</dbReference>
<keyword evidence="7" id="KW-0175">Coiled coil</keyword>
<dbReference type="Pfam" id="PF03958">
    <property type="entry name" value="Secretin_N"/>
    <property type="match status" value="3"/>
</dbReference>
<comment type="subcellular location">
    <subcellularLocation>
        <location evidence="6">Cell outer membrane</location>
    </subcellularLocation>
    <subcellularLocation>
        <location evidence="1">Membrane</location>
    </subcellularLocation>
</comment>
<dbReference type="Pfam" id="PF05036">
    <property type="entry name" value="SPOR"/>
    <property type="match status" value="1"/>
</dbReference>
<feature type="region of interest" description="Disordered" evidence="8">
    <location>
        <begin position="418"/>
        <end position="472"/>
    </location>
</feature>
<evidence type="ECO:0000256" key="6">
    <source>
        <dbReference type="RuleBase" id="RU004004"/>
    </source>
</evidence>
<dbReference type="InterPro" id="IPR049371">
    <property type="entry name" value="GspD-like_N0"/>
</dbReference>
<dbReference type="Gene3D" id="3.30.1370.120">
    <property type="match status" value="3"/>
</dbReference>
<feature type="compositionally biased region" description="Polar residues" evidence="8">
    <location>
        <begin position="104"/>
        <end position="131"/>
    </location>
</feature>
<comment type="similarity">
    <text evidence="5">Belongs to the bacterial secretin family.</text>
</comment>
<feature type="domain" description="SPOR" evidence="10">
    <location>
        <begin position="29"/>
        <end position="107"/>
    </location>
</feature>
<accession>A0A0A2SR30</accession>
<gene>
    <name evidence="11" type="ORF">EP47_08355</name>
</gene>
<dbReference type="RefSeq" id="WP_035891616.1">
    <property type="nucleotide sequence ID" value="NZ_JNCF01000100.1"/>
</dbReference>
<keyword evidence="3 9" id="KW-0732">Signal</keyword>
<evidence type="ECO:0000256" key="7">
    <source>
        <dbReference type="SAM" id="Coils"/>
    </source>
</evidence>
<keyword evidence="12" id="KW-1185">Reference proteome</keyword>
<dbReference type="EMBL" id="JNCF01000100">
    <property type="protein sequence ID" value="KGP62176.1"/>
    <property type="molecule type" value="Genomic_DNA"/>
</dbReference>
<feature type="chain" id="PRO_5001993802" evidence="9">
    <location>
        <begin position="20"/>
        <end position="795"/>
    </location>
</feature>
<dbReference type="Gene3D" id="3.30.70.1070">
    <property type="entry name" value="Sporulation related repeat"/>
    <property type="match status" value="1"/>
</dbReference>
<dbReference type="InterPro" id="IPR001775">
    <property type="entry name" value="GspD/PilQ"/>
</dbReference>
<dbReference type="GO" id="GO:0009306">
    <property type="term" value="P:protein secretion"/>
    <property type="evidence" value="ECO:0007669"/>
    <property type="project" value="InterPro"/>
</dbReference>
<dbReference type="GO" id="GO:0015627">
    <property type="term" value="C:type II protein secretion system complex"/>
    <property type="evidence" value="ECO:0007669"/>
    <property type="project" value="TreeGrafter"/>
</dbReference>
<evidence type="ECO:0000256" key="9">
    <source>
        <dbReference type="SAM" id="SignalP"/>
    </source>
</evidence>
<dbReference type="InterPro" id="IPR007730">
    <property type="entry name" value="SPOR-like_dom"/>
</dbReference>
<evidence type="ECO:0000256" key="1">
    <source>
        <dbReference type="ARBA" id="ARBA00004370"/>
    </source>
</evidence>
<dbReference type="InterPro" id="IPR005644">
    <property type="entry name" value="NolW-like"/>
</dbReference>
<dbReference type="PROSITE" id="PS51724">
    <property type="entry name" value="SPOR"/>
    <property type="match status" value="1"/>
</dbReference>
<keyword evidence="6" id="KW-0813">Transport</keyword>
<proteinExistence type="inferred from homology"/>
<evidence type="ECO:0000256" key="5">
    <source>
        <dbReference type="RuleBase" id="RU004003"/>
    </source>
</evidence>
<protein>
    <submittedName>
        <fullName evidence="11">Type II protein secretion LspD</fullName>
    </submittedName>
</protein>
<dbReference type="Proteomes" id="UP000054422">
    <property type="component" value="Unassembled WGS sequence"/>
</dbReference>
<evidence type="ECO:0000259" key="10">
    <source>
        <dbReference type="PROSITE" id="PS51724"/>
    </source>
</evidence>
<name>A0A0A2SR30_9GAMM</name>
<feature type="coiled-coil region" evidence="7">
    <location>
        <begin position="41"/>
        <end position="71"/>
    </location>
</feature>
<dbReference type="STRING" id="1498499.EP47_08355"/>
<evidence type="ECO:0000256" key="2">
    <source>
        <dbReference type="ARBA" id="ARBA00022692"/>
    </source>
</evidence>
<dbReference type="GO" id="GO:0009279">
    <property type="term" value="C:cell outer membrane"/>
    <property type="evidence" value="ECO:0007669"/>
    <property type="project" value="UniProtKB-SubCell"/>
</dbReference>
<dbReference type="InterPro" id="IPR004846">
    <property type="entry name" value="T2SS/T3SS_dom"/>
</dbReference>
<dbReference type="InterPro" id="IPR036680">
    <property type="entry name" value="SPOR-like_sf"/>
</dbReference>
<dbReference type="OrthoDB" id="9775455at2"/>
<evidence type="ECO:0000313" key="11">
    <source>
        <dbReference type="EMBL" id="KGP62176.1"/>
    </source>
</evidence>
<evidence type="ECO:0000256" key="3">
    <source>
        <dbReference type="ARBA" id="ARBA00022729"/>
    </source>
</evidence>
<dbReference type="InterPro" id="IPR038591">
    <property type="entry name" value="NolW-like_sf"/>
</dbReference>
<dbReference type="SUPFAM" id="SSF110997">
    <property type="entry name" value="Sporulation related repeat"/>
    <property type="match status" value="1"/>
</dbReference>
<reference evidence="11 12" key="1">
    <citation type="submission" date="2014-05" db="EMBL/GenBank/DDBJ databases">
        <authorList>
            <person name="Rizzardi K."/>
            <person name="Winiecka-Krusnell J."/>
            <person name="Ramliden M."/>
            <person name="Alm E."/>
            <person name="Andersson S."/>
            <person name="Byfors S."/>
        </authorList>
    </citation>
    <scope>NUCLEOTIDE SEQUENCE [LARGE SCALE GENOMIC DNA]</scope>
    <source>
        <strain evidence="11 12">LEGN</strain>
    </source>
</reference>
<sequence length="795" mass="86163">MRSIVIIFLAFICTSLVQANEVNISTVTKNGNTIFYLQAGAYNLEKDAKSRQNELAKLVEQKIEIKNLADKHLYLVQIGPIDDYQTARALKEKLSQRTEKQLAQVSNNQTASSLEVSKPPQNLEQSQTSPPGSKLWNLRNADIRAVIAEVSRITGKNFIIDPRVQGKVSIVSSTPLSNRELYQVFLSVLQVSGYAAIPSGEVIKIIPNIDAKTQSPDLLSGMKSPPRGDDMMVAVVPVHYVPSEQLVPVLRPLMPQWSSVSAYAPSNMLILSGRANNIKSLAEIIRQVDSSSANGIDMVRLHHALAMDVANTLKDLVKTQPGIGSRTQITIAADDRSNSILVSGSKTDRIRLRMLILKLDKESSTGVNSNTQVVYLNYLRAEDLVPILAGIAQANFSGNVGTTIGTITRPALDSTNPASSLANISGDGQSSLSSNSGAATPSSAPLSTSTATAGTTSATTQSEGSTKPTVQIIGEPNTNSIILNAPASIIRILKAVISQLDIKPAQLLIEALVAEVDQKDVTNLGIEWGSNQQTGNPKDFRPGFAIINSKTRIDDFQAQIYALAREQKANILSTPSVVVLDNRQAKILIGKQVSVATTSYPNNAGGTTTASPYTTFDRVNVALHLYVRPQITRGQGIQLQIDQGNDTLDPASTTDSTTNPTFNISSIVTSVHVESGDIVVLGGLTQDSLGNDNNKIPILGDIPGVGRLFQRNIRNRDKRVLMVFIKPIILRNERDNLHITGEKYNDVRQYQLDWLRSQEAFEQTDDETVLPPLTQGNLPVPFSTSTRPVVIEMTK</sequence>
<evidence type="ECO:0000256" key="4">
    <source>
        <dbReference type="ARBA" id="ARBA00023136"/>
    </source>
</evidence>
<keyword evidence="2" id="KW-0812">Transmembrane</keyword>
<dbReference type="PANTHER" id="PTHR30332:SF24">
    <property type="entry name" value="SECRETIN GSPD-RELATED"/>
    <property type="match status" value="1"/>
</dbReference>
<dbReference type="PANTHER" id="PTHR30332">
    <property type="entry name" value="PROBABLE GENERAL SECRETION PATHWAY PROTEIN D"/>
    <property type="match status" value="1"/>
</dbReference>
<keyword evidence="4" id="KW-0472">Membrane</keyword>
<feature type="signal peptide" evidence="9">
    <location>
        <begin position="1"/>
        <end position="19"/>
    </location>
</feature>
<evidence type="ECO:0000313" key="12">
    <source>
        <dbReference type="Proteomes" id="UP000054422"/>
    </source>
</evidence>
<dbReference type="PRINTS" id="PR00811">
    <property type="entry name" value="BCTERIALGSPD"/>
</dbReference>
<evidence type="ECO:0000256" key="8">
    <source>
        <dbReference type="SAM" id="MobiDB-lite"/>
    </source>
</evidence>
<organism evidence="11 12">
    <name type="scientific">Legionella norrlandica</name>
    <dbReference type="NCBI Taxonomy" id="1498499"/>
    <lineage>
        <taxon>Bacteria</taxon>
        <taxon>Pseudomonadati</taxon>
        <taxon>Pseudomonadota</taxon>
        <taxon>Gammaproteobacteria</taxon>
        <taxon>Legionellales</taxon>
        <taxon>Legionellaceae</taxon>
        <taxon>Legionella</taxon>
    </lineage>
</organism>
<dbReference type="Pfam" id="PF21305">
    <property type="entry name" value="type_II_gspD_N0"/>
    <property type="match status" value="1"/>
</dbReference>
<comment type="caution">
    <text evidence="11">The sequence shown here is derived from an EMBL/GenBank/DDBJ whole genome shotgun (WGS) entry which is preliminary data.</text>
</comment>
<dbReference type="InterPro" id="IPR050810">
    <property type="entry name" value="Bact_Secretion_Sys_Channel"/>
</dbReference>
<dbReference type="Pfam" id="PF00263">
    <property type="entry name" value="Secretin"/>
    <property type="match status" value="1"/>
</dbReference>
<feature type="compositionally biased region" description="Low complexity" evidence="8">
    <location>
        <begin position="425"/>
        <end position="466"/>
    </location>
</feature>